<dbReference type="RefSeq" id="WP_082882826.1">
    <property type="nucleotide sequence ID" value="NZ_JBHSYQ010000003.1"/>
</dbReference>
<dbReference type="InterPro" id="IPR026444">
    <property type="entry name" value="Secre_tail"/>
</dbReference>
<dbReference type="PANTHER" id="PTHR11022:SF41">
    <property type="entry name" value="PEPTIDOGLYCAN-RECOGNITION PROTEIN LC-RELATED"/>
    <property type="match status" value="1"/>
</dbReference>
<dbReference type="EC" id="3.5.1.28" evidence="4"/>
<comment type="similarity">
    <text evidence="1">Belongs to the N-acetylmuramoyl-L-alanine amidase 2 family.</text>
</comment>
<sequence length="429" mass="46971">MTKHIPSLLTLLAFFGFTGAAYSQQGVVKSTTIAVQPANSYQVEANSAEAVGLKCESCVMEQAYFVVGQDTVKVTQDAHADMAALVFLPSKQKTVTFYSGTIKGDLSLNFMNGTPTKPIAKKGVTLRTGDGNCSFEVVPPSVWRAGLNQPSYTPGFSTTNVIAVHHGASANTAPTYEESLRVLRSYYTYHTTPKANGGNGWSDIGYNYLIGPDGTIFLGREKLSWQTRDSDEIIGAHLCAMNTNTMGICMIGDYSNQMPTAKALESLYKLIKWKAEKSNIDLDSRVLHPADPNRTQNNIPRLIGHREGPCSTTCPGELFYKNHFISPANHPDRPIRNEVGNVCEVPLGFTNEEMNQIVVVYPNPTNGSELKANFEYRTVAVHALDGKVIRPATKKSGESISTSDLAKGIYFLHFDTPDYGRVVRRVVIN</sequence>
<dbReference type="SUPFAM" id="SSF55846">
    <property type="entry name" value="N-acetylmuramoyl-L-alanine amidase-like"/>
    <property type="match status" value="1"/>
</dbReference>
<evidence type="ECO:0000256" key="1">
    <source>
        <dbReference type="ARBA" id="ARBA00007553"/>
    </source>
</evidence>
<dbReference type="PANTHER" id="PTHR11022">
    <property type="entry name" value="PEPTIDOGLYCAN RECOGNITION PROTEIN"/>
    <property type="match status" value="1"/>
</dbReference>
<proteinExistence type="inferred from homology"/>
<protein>
    <submittedName>
        <fullName evidence="4">N-acetylmuramoyl-L-alanine amidase</fullName>
        <ecNumber evidence="4">3.5.1.28</ecNumber>
    </submittedName>
</protein>
<evidence type="ECO:0000256" key="2">
    <source>
        <dbReference type="SAM" id="SignalP"/>
    </source>
</evidence>
<dbReference type="Proteomes" id="UP001596405">
    <property type="component" value="Unassembled WGS sequence"/>
</dbReference>
<feature type="domain" description="Peptidoglycan recognition protein family" evidence="3">
    <location>
        <begin position="135"/>
        <end position="293"/>
    </location>
</feature>
<evidence type="ECO:0000313" key="4">
    <source>
        <dbReference type="EMBL" id="MFC6997243.1"/>
    </source>
</evidence>
<dbReference type="SMART" id="SM00701">
    <property type="entry name" value="PGRP"/>
    <property type="match status" value="1"/>
</dbReference>
<dbReference type="InterPro" id="IPR015510">
    <property type="entry name" value="PGRP"/>
</dbReference>
<dbReference type="Pfam" id="PF18962">
    <property type="entry name" value="Por_Secre_tail"/>
    <property type="match status" value="1"/>
</dbReference>
<organism evidence="4 5">
    <name type="scientific">Rufibacter roseus</name>
    <dbReference type="NCBI Taxonomy" id="1567108"/>
    <lineage>
        <taxon>Bacteria</taxon>
        <taxon>Pseudomonadati</taxon>
        <taxon>Bacteroidota</taxon>
        <taxon>Cytophagia</taxon>
        <taxon>Cytophagales</taxon>
        <taxon>Hymenobacteraceae</taxon>
        <taxon>Rufibacter</taxon>
    </lineage>
</organism>
<dbReference type="Pfam" id="PF01510">
    <property type="entry name" value="Amidase_2"/>
    <property type="match status" value="1"/>
</dbReference>
<comment type="caution">
    <text evidence="4">The sequence shown here is derived from an EMBL/GenBank/DDBJ whole genome shotgun (WGS) entry which is preliminary data.</text>
</comment>
<keyword evidence="4" id="KW-0378">Hydrolase</keyword>
<evidence type="ECO:0000313" key="5">
    <source>
        <dbReference type="Proteomes" id="UP001596405"/>
    </source>
</evidence>
<feature type="chain" id="PRO_5045928780" evidence="2">
    <location>
        <begin position="24"/>
        <end position="429"/>
    </location>
</feature>
<reference evidence="5" key="1">
    <citation type="journal article" date="2019" name="Int. J. Syst. Evol. Microbiol.">
        <title>The Global Catalogue of Microorganisms (GCM) 10K type strain sequencing project: providing services to taxonomists for standard genome sequencing and annotation.</title>
        <authorList>
            <consortium name="The Broad Institute Genomics Platform"/>
            <consortium name="The Broad Institute Genome Sequencing Center for Infectious Disease"/>
            <person name="Wu L."/>
            <person name="Ma J."/>
        </authorList>
    </citation>
    <scope>NUCLEOTIDE SEQUENCE [LARGE SCALE GENOMIC DNA]</scope>
    <source>
        <strain evidence="5">CGMCC 4.7393</strain>
    </source>
</reference>
<dbReference type="NCBIfam" id="TIGR04183">
    <property type="entry name" value="Por_Secre_tail"/>
    <property type="match status" value="1"/>
</dbReference>
<dbReference type="InterPro" id="IPR002502">
    <property type="entry name" value="Amidase_domain"/>
</dbReference>
<dbReference type="InterPro" id="IPR006619">
    <property type="entry name" value="PGRP_domain_met/bac"/>
</dbReference>
<feature type="signal peptide" evidence="2">
    <location>
        <begin position="1"/>
        <end position="23"/>
    </location>
</feature>
<dbReference type="Gene3D" id="3.40.80.10">
    <property type="entry name" value="Peptidoglycan recognition protein-like"/>
    <property type="match status" value="1"/>
</dbReference>
<dbReference type="EMBL" id="JBHSYQ010000003">
    <property type="protein sequence ID" value="MFC6997243.1"/>
    <property type="molecule type" value="Genomic_DNA"/>
</dbReference>
<evidence type="ECO:0000259" key="3">
    <source>
        <dbReference type="SMART" id="SM00701"/>
    </source>
</evidence>
<keyword evidence="2" id="KW-0732">Signal</keyword>
<name>A0ABW2DJP4_9BACT</name>
<accession>A0ABW2DJP4</accession>
<gene>
    <name evidence="4" type="ORF">ACFQHR_06380</name>
</gene>
<dbReference type="CDD" id="cd06583">
    <property type="entry name" value="PGRP"/>
    <property type="match status" value="1"/>
</dbReference>
<dbReference type="InterPro" id="IPR036505">
    <property type="entry name" value="Amidase/PGRP_sf"/>
</dbReference>
<dbReference type="GO" id="GO:0008745">
    <property type="term" value="F:N-acetylmuramoyl-L-alanine amidase activity"/>
    <property type="evidence" value="ECO:0007669"/>
    <property type="project" value="UniProtKB-EC"/>
</dbReference>
<keyword evidence="5" id="KW-1185">Reference proteome</keyword>